<evidence type="ECO:0000313" key="2">
    <source>
        <dbReference type="Proteomes" id="UP000241614"/>
    </source>
</evidence>
<name>A0A2T4XSZ3_ENTCL</name>
<evidence type="ECO:0000313" key="1">
    <source>
        <dbReference type="EMBL" id="PTM33045.1"/>
    </source>
</evidence>
<dbReference type="Pfam" id="PF03090">
    <property type="entry name" value="Replicase"/>
    <property type="match status" value="1"/>
</dbReference>
<proteinExistence type="predicted"/>
<gene>
    <name evidence="1" type="ORF">DA103_25120</name>
</gene>
<sequence length="304" mass="35600">MPAHQLDIFYEDLPYKPYCADFLDRGLDIYPRFEAAKRRFIQGNQPCMVNYLFFDLDHEDSVLAWHTENLPPPYWTARNPKNGHCHICYKLETPFPTTEIASIKPIRYASAIQAAYAKKLGSDTSYSRLITKNPLHKHWDVVFWSDEAYSLGYLADFVDLDKKPAPEAKQQGLGRNCTIFDTVRHWGYRKVRTYLKENASYEAWFRAVLERVLKENEVFPEPLMYGELVQIAKSISQWIWHRFSLETFSEIQAKRGASGGLKRSKKYDDLRQQAIELRTKQKMSIRKIAEELKVSKTSVTTWLK</sequence>
<accession>A0A2T4XSZ3</accession>
<organism evidence="1 2">
    <name type="scientific">Enterobacter cloacae</name>
    <dbReference type="NCBI Taxonomy" id="550"/>
    <lineage>
        <taxon>Bacteria</taxon>
        <taxon>Pseudomonadati</taxon>
        <taxon>Pseudomonadota</taxon>
        <taxon>Gammaproteobacteria</taxon>
        <taxon>Enterobacterales</taxon>
        <taxon>Enterobacteriaceae</taxon>
        <taxon>Enterobacter</taxon>
        <taxon>Enterobacter cloacae complex</taxon>
    </lineage>
</organism>
<dbReference type="Gene3D" id="1.10.340.50">
    <property type="match status" value="1"/>
</dbReference>
<dbReference type="InterPro" id="IPR004322">
    <property type="entry name" value="Plasmid_replicase_bac"/>
</dbReference>
<dbReference type="OrthoDB" id="5445431at2"/>
<dbReference type="EMBL" id="PZPP01000046">
    <property type="protein sequence ID" value="PTM33045.1"/>
    <property type="molecule type" value="Genomic_DNA"/>
</dbReference>
<protein>
    <submittedName>
        <fullName evidence="1">Plasmid replicase</fullName>
    </submittedName>
</protein>
<reference evidence="1 2" key="1">
    <citation type="submission" date="2018-04" db="EMBL/GenBank/DDBJ databases">
        <title>Genome sequencing reveals highly heavy metal resistance and biotechnology application of the novel Enterobacter cloacae amazonensis isolated from wastewater river in Manaus - Amazonas.</title>
        <authorList>
            <person name="Astolfi M.C.T."/>
            <person name="Carvalho E.B.D.S."/>
            <person name="Lacerda L.B."/>
            <person name="Pinto M.V."/>
            <person name="Nogueira V.B."/>
            <person name="Barros A.M."/>
            <person name="Astolfi-Filho S."/>
        </authorList>
    </citation>
    <scope>NUCLEOTIDE SEQUENCE [LARGE SCALE GENOMIC DNA]</scope>
    <source>
        <strain evidence="2">amazonensis</strain>
    </source>
</reference>
<comment type="caution">
    <text evidence="1">The sequence shown here is derived from an EMBL/GenBank/DDBJ whole genome shotgun (WGS) entry which is preliminary data.</text>
</comment>
<dbReference type="Gene3D" id="1.10.10.10">
    <property type="entry name" value="Winged helix-like DNA-binding domain superfamily/Winged helix DNA-binding domain"/>
    <property type="match status" value="1"/>
</dbReference>
<dbReference type="InterPro" id="IPR036388">
    <property type="entry name" value="WH-like_DNA-bd_sf"/>
</dbReference>
<dbReference type="Proteomes" id="UP000241614">
    <property type="component" value="Unassembled WGS sequence"/>
</dbReference>
<dbReference type="AlphaFoldDB" id="A0A2T4XSZ3"/>